<reference evidence="3" key="1">
    <citation type="submission" date="2021-03" db="EMBL/GenBank/DDBJ databases">
        <title>The complete genome sequence of Acetobacter sp. TBRC 12339.</title>
        <authorList>
            <person name="Charoenyingcharoen P."/>
            <person name="Yukphan P."/>
        </authorList>
    </citation>
    <scope>NUCLEOTIDE SEQUENCE</scope>
    <source>
        <strain evidence="3">TBRC 12339</strain>
    </source>
</reference>
<protein>
    <submittedName>
        <fullName evidence="3">DUF4175 family protein</fullName>
    </submittedName>
</protein>
<dbReference type="Proteomes" id="UP000664073">
    <property type="component" value="Unassembled WGS sequence"/>
</dbReference>
<evidence type="ECO:0000256" key="2">
    <source>
        <dbReference type="SAM" id="Phobius"/>
    </source>
</evidence>
<name>A0A939HM49_9PROT</name>
<organism evidence="3 4">
    <name type="scientific">Acetobacter garciniae</name>
    <dbReference type="NCBI Taxonomy" id="2817435"/>
    <lineage>
        <taxon>Bacteria</taxon>
        <taxon>Pseudomonadati</taxon>
        <taxon>Pseudomonadota</taxon>
        <taxon>Alphaproteobacteria</taxon>
        <taxon>Acetobacterales</taxon>
        <taxon>Acetobacteraceae</taxon>
        <taxon>Acetobacter</taxon>
    </lineage>
</organism>
<keyword evidence="2" id="KW-1133">Transmembrane helix</keyword>
<sequence length="922" mass="99023">MALARHLAAMRQRAGLVLRVEYLWPALLPPAALLGLYCLAGLLRLPQHLPDSARLVLLVGWLGLCGWRLRAGLRQVAHPTPTAIDRRIEQASGLANAPLSTLADRPAPSPDARTAFLWQAHQQRVLASLGRLRTGWPHLLPRGRLARATGAALLAALLVTGGLAGSSAPGRILAAFIPGRDDPDVPLPRVEAWITTPAYTPDAPVFLNTGGDGASAPAGTVPLPQVPQGSRLTAIVSGIATPPVLRERGGLVLDQRSMQQLDAHSWRLNATLAHGGTVRLAGRGRTLALWPVTVLPDAQPSVKWGPNPGAPKGEWRTRLPYEASHAYGLSALTIEMRLAHPARGMTDTRVLSLPVTLAGHPHSIKGMLTPDLSEDPWAGMEVTGRIVAQSLSGRRAESTPATFSLGARVFHSPLARAILDVRRRFALGQENRADTASDLEALGDAPGPIHDHSGMFLNLAAVIAMLDNSLTDPHTALVGATNMLWDLALDIEDRRDGDEASAQASLDVRAAQAAVAQQLARLRASGAQDQNAKTELDNRLQALREAISRKMQALADAALRNHTAIPDLPGFSAAGNKAFSNLMKQLQSDAANGHSEDALKRLQDMENATERMRNATPQDLAALARQMLAQQKAQEQMAAATDLAARQTGLLDHAQSRLDERLRAQAHRQNDLADDGDGEASNYTSMPTSELLRQLGLPVPQENEQANTPPAPPPPMPDPAKAEAQANARRGERATQHALERATEELQNEFKALTGKTPTAYDDARTHMRDARKALADGDDAAAATAEEKALEDLRKGQQQMREAMKGNGQNSTPSFLPSFGSPSEDSSSGSGGSEQGENGSGQPTDESDGADDHDPTSAKRDPLGRKLGEGSDQSPDDSTHIPDTVTRQRAREIEQELRRRDSDRTRPQQELDYLDRLLKPF</sequence>
<comment type="caution">
    <text evidence="3">The sequence shown here is derived from an EMBL/GenBank/DDBJ whole genome shotgun (WGS) entry which is preliminary data.</text>
</comment>
<feature type="compositionally biased region" description="Basic and acidic residues" evidence="1">
    <location>
        <begin position="729"/>
        <end position="738"/>
    </location>
</feature>
<feature type="compositionally biased region" description="Pro residues" evidence="1">
    <location>
        <begin position="709"/>
        <end position="718"/>
    </location>
</feature>
<keyword evidence="4" id="KW-1185">Reference proteome</keyword>
<dbReference type="AlphaFoldDB" id="A0A939HM49"/>
<evidence type="ECO:0000313" key="3">
    <source>
        <dbReference type="EMBL" id="MBO1323827.1"/>
    </source>
</evidence>
<dbReference type="Pfam" id="PF13779">
    <property type="entry name" value="DUF4175"/>
    <property type="match status" value="1"/>
</dbReference>
<evidence type="ECO:0000256" key="1">
    <source>
        <dbReference type="SAM" id="MobiDB-lite"/>
    </source>
</evidence>
<feature type="compositionally biased region" description="Low complexity" evidence="1">
    <location>
        <begin position="819"/>
        <end position="829"/>
    </location>
</feature>
<keyword evidence="2" id="KW-0812">Transmembrane</keyword>
<feature type="region of interest" description="Disordered" evidence="1">
    <location>
        <begin position="753"/>
        <end position="889"/>
    </location>
</feature>
<feature type="compositionally biased region" description="Basic and acidic residues" evidence="1">
    <location>
        <begin position="786"/>
        <end position="796"/>
    </location>
</feature>
<keyword evidence="2" id="KW-0472">Membrane</keyword>
<evidence type="ECO:0000313" key="4">
    <source>
        <dbReference type="Proteomes" id="UP000664073"/>
    </source>
</evidence>
<dbReference type="InterPro" id="IPR012683">
    <property type="entry name" value="CHP02302_TM"/>
</dbReference>
<gene>
    <name evidence="3" type="ORF">J2D77_01485</name>
</gene>
<dbReference type="EMBL" id="JAFVMH010000001">
    <property type="protein sequence ID" value="MBO1323827.1"/>
    <property type="molecule type" value="Genomic_DNA"/>
</dbReference>
<feature type="transmembrane region" description="Helical" evidence="2">
    <location>
        <begin position="22"/>
        <end position="43"/>
    </location>
</feature>
<accession>A0A939HM49</accession>
<feature type="compositionally biased region" description="Basic and acidic residues" evidence="1">
    <location>
        <begin position="762"/>
        <end position="776"/>
    </location>
</feature>
<proteinExistence type="predicted"/>
<feature type="region of interest" description="Disordered" evidence="1">
    <location>
        <begin position="701"/>
        <end position="738"/>
    </location>
</feature>
<feature type="compositionally biased region" description="Basic and acidic residues" evidence="1">
    <location>
        <begin position="851"/>
        <end position="870"/>
    </location>
</feature>